<dbReference type="EMBL" id="CM011693">
    <property type="protein sequence ID" value="TMS06013.1"/>
    <property type="molecule type" value="Genomic_DNA"/>
</dbReference>
<keyword evidence="2" id="KW-1185">Reference proteome</keyword>
<dbReference type="Proteomes" id="UP000793456">
    <property type="component" value="Chromosome XX"/>
</dbReference>
<sequence length="968" mass="109886">MLKWLNDGEVLVAQGSGEAVPASPRPRGLSAGSPMPGRGRSPQSSPSSRESVPGSPHSETMGKAKELFVLCDKEGKGFITKRDMQRLQGELPLSPEQLETVFESLDRESNGFLTAAEFNTGLGELMELDDTTELSQEEAEEDIDRLDWPQDPAEVRFVNILMELGADKLFKDQQELCSLWCELQRDRPELLSVLEGILIHAVSYLQDSIRERDSLEQALRRRESEHDHVVRSIYEEMESQIREEREKHLAQDSIRQKERGKQLEEELKIREQELENTLTKQKELETKIQQLHYEQSNIKSQNQQLQSLNIQLQEQVESSREQLQAALGQLSALELDAAQEQVARQRNVVKVSRNMQKEKDSLLRQLELLRDMNKRLRDEKDAQQSQKRPPHETKTLLKKGSVIGNYLLQDKPLKRQLSSSDELEQDKDREMTNSSKKHQPSCRVRFENEQMQTQSTNVSPQRLFKVVFLGNSEVGKTSFIQHYCTGHFHNKMSATVGVDFQMKTLNLGSTTITLQLWDTAGQERFRSITEQYYRKADGILAMYDITHYPSFTAVRGWMDSVKEKMCEGTVLMLLANKLDLADSHSRQVTAKEGQRLAEQYQALFYECSAKTGCNMEAVMSDLAGPSRAHMREKPAGGSHVLHIACGAACGAKRGQTLRRLGRRLGSECQLRTCTVAVNLQRQQRVDTRVGGIWEDVTPIIYILLGSPSKIRMESQREKRHTCGTICLKYLLLLFNLLFWLAGGAVLAVGVWTLMEKSEYISLLNSSFYSASAYILIAAGVIVIMTGIIGCCATLKEMKSLLIVYLCLLLCIFLLELIAGVLAFITYQECFPFCYQLDEELRQNLKVTMQLKYQQPGEESVTQAVDKLQQEFKCCGSHNSSDWTDSVWIQENERLVPDSCCKTPIDLCGRRDHPSNIYKVEGGCIMKLEEFILSQLYILGAVGIGVAFLQLVGMMFTCCLYQNLKDDPY</sequence>
<proteinExistence type="predicted"/>
<accession>A0ACD3QFX5</accession>
<reference evidence="1" key="1">
    <citation type="submission" date="2018-11" db="EMBL/GenBank/DDBJ databases">
        <title>The sequence and de novo assembly of Larimichthys crocea genome using PacBio and Hi-C technologies.</title>
        <authorList>
            <person name="Xu P."/>
            <person name="Chen B."/>
            <person name="Zhou Z."/>
            <person name="Ke Q."/>
            <person name="Wu Y."/>
            <person name="Bai H."/>
            <person name="Pu F."/>
        </authorList>
    </citation>
    <scope>NUCLEOTIDE SEQUENCE</scope>
    <source>
        <tissue evidence="1">Muscle</tissue>
    </source>
</reference>
<name>A0ACD3QFX5_LARCR</name>
<comment type="caution">
    <text evidence="1">The sequence shown here is derived from an EMBL/GenBank/DDBJ whole genome shotgun (WGS) entry which is preliminary data.</text>
</comment>
<gene>
    <name evidence="1" type="ORF">E3U43_005263</name>
</gene>
<evidence type="ECO:0000313" key="2">
    <source>
        <dbReference type="Proteomes" id="UP000793456"/>
    </source>
</evidence>
<protein>
    <submittedName>
        <fullName evidence="1">Uncharacterized protein</fullName>
    </submittedName>
</protein>
<organism evidence="1 2">
    <name type="scientific">Larimichthys crocea</name>
    <name type="common">Large yellow croaker</name>
    <name type="synonym">Pseudosciaena crocea</name>
    <dbReference type="NCBI Taxonomy" id="215358"/>
    <lineage>
        <taxon>Eukaryota</taxon>
        <taxon>Metazoa</taxon>
        <taxon>Chordata</taxon>
        <taxon>Craniata</taxon>
        <taxon>Vertebrata</taxon>
        <taxon>Euteleostomi</taxon>
        <taxon>Actinopterygii</taxon>
        <taxon>Neopterygii</taxon>
        <taxon>Teleostei</taxon>
        <taxon>Neoteleostei</taxon>
        <taxon>Acanthomorphata</taxon>
        <taxon>Eupercaria</taxon>
        <taxon>Sciaenidae</taxon>
        <taxon>Larimichthys</taxon>
    </lineage>
</organism>
<evidence type="ECO:0000313" key="1">
    <source>
        <dbReference type="EMBL" id="TMS06013.1"/>
    </source>
</evidence>